<feature type="compositionally biased region" description="Basic residues" evidence="1">
    <location>
        <begin position="393"/>
        <end position="403"/>
    </location>
</feature>
<organism evidence="2 3">
    <name type="scientific">Terfezia boudieri ATCC MYA-4762</name>
    <dbReference type="NCBI Taxonomy" id="1051890"/>
    <lineage>
        <taxon>Eukaryota</taxon>
        <taxon>Fungi</taxon>
        <taxon>Dikarya</taxon>
        <taxon>Ascomycota</taxon>
        <taxon>Pezizomycotina</taxon>
        <taxon>Pezizomycetes</taxon>
        <taxon>Pezizales</taxon>
        <taxon>Pezizaceae</taxon>
        <taxon>Terfezia</taxon>
    </lineage>
</organism>
<feature type="region of interest" description="Disordered" evidence="1">
    <location>
        <begin position="59"/>
        <end position="92"/>
    </location>
</feature>
<feature type="compositionally biased region" description="Basic and acidic residues" evidence="1">
    <location>
        <begin position="531"/>
        <end position="543"/>
    </location>
</feature>
<accession>A0A3N4LE77</accession>
<feature type="region of interest" description="Disordered" evidence="1">
    <location>
        <begin position="255"/>
        <end position="279"/>
    </location>
</feature>
<dbReference type="EMBL" id="ML121562">
    <property type="protein sequence ID" value="RPB21197.1"/>
    <property type="molecule type" value="Genomic_DNA"/>
</dbReference>
<keyword evidence="3" id="KW-1185">Reference proteome</keyword>
<proteinExistence type="predicted"/>
<feature type="region of interest" description="Disordered" evidence="1">
    <location>
        <begin position="451"/>
        <end position="512"/>
    </location>
</feature>
<protein>
    <submittedName>
        <fullName evidence="2">Uncharacterized protein</fullName>
    </submittedName>
</protein>
<dbReference type="Proteomes" id="UP000267821">
    <property type="component" value="Unassembled WGS sequence"/>
</dbReference>
<evidence type="ECO:0000256" key="1">
    <source>
        <dbReference type="SAM" id="MobiDB-lite"/>
    </source>
</evidence>
<sequence>MDTLIRSGKAALVAVIPEDQQINDTINVLPHTACNVPGCNKPMQPTTPEEDTDMLFRGERESAPSPESDAGNLTGNQHGDTDELDPNPYTPKLLDLKREPQDADLEEVLNQEIKQPTIEDRILEVRLIMEEDHELREREISGVLQIMDQGQNEMRENIKIILGALNENKESFQAQTNVMKEAFTLLNRQMANQLRGLSKCISEQMAELAQEIRAAITPPPPPESFYTSPMGEVRHMTTGTAEEVAEILARSFYTSPTGEPTLTTDPITTPIGDRGEPRVEPVIGISKKPSRDSYVEGNSLIYNLGASGVPLKCSQHGDTSTPSTEVIKLDLEVATKSDTRPEPIRDPDTYMINNAADCQQGLNVSKYTDANPGAGVAEMSVMARVVEAAKNKLHQPKTRRWNRPRPSALDVGGFNGKFQEASRLTPEEEDTGVNAFLSQDIVEAEVTAAMEKKEKEEQTRRHPETATPLTSHRQATPPAIGARQQQSGAGAGANAIPITPGKAPRRPTGGTPVKVQTTPLQIAPGTLNSTEVHHVGGKPDKATHTGTGANATPIGPSQRQMTPRTLQLTEGKPGRVQRTRPGDRRYWNPGLENTADIESVRRTTSVQVLISGCPTVPGRGEAWKKSFLAGFNAKRERLAPNTPICATQVSFARSYPRERVITIHHPPKTRYPEIIRVVARVCREMYNTNIQHLDDSMTSIL</sequence>
<feature type="compositionally biased region" description="Low complexity" evidence="1">
    <location>
        <begin position="479"/>
        <end position="495"/>
    </location>
</feature>
<dbReference type="AlphaFoldDB" id="A0A3N4LE77"/>
<reference evidence="2 3" key="1">
    <citation type="journal article" date="2018" name="Nat. Ecol. Evol.">
        <title>Pezizomycetes genomes reveal the molecular basis of ectomycorrhizal truffle lifestyle.</title>
        <authorList>
            <person name="Murat C."/>
            <person name="Payen T."/>
            <person name="Noel B."/>
            <person name="Kuo A."/>
            <person name="Morin E."/>
            <person name="Chen J."/>
            <person name="Kohler A."/>
            <person name="Krizsan K."/>
            <person name="Balestrini R."/>
            <person name="Da Silva C."/>
            <person name="Montanini B."/>
            <person name="Hainaut M."/>
            <person name="Levati E."/>
            <person name="Barry K.W."/>
            <person name="Belfiori B."/>
            <person name="Cichocki N."/>
            <person name="Clum A."/>
            <person name="Dockter R.B."/>
            <person name="Fauchery L."/>
            <person name="Guy J."/>
            <person name="Iotti M."/>
            <person name="Le Tacon F."/>
            <person name="Lindquist E.A."/>
            <person name="Lipzen A."/>
            <person name="Malagnac F."/>
            <person name="Mello A."/>
            <person name="Molinier V."/>
            <person name="Miyauchi S."/>
            <person name="Poulain J."/>
            <person name="Riccioni C."/>
            <person name="Rubini A."/>
            <person name="Sitrit Y."/>
            <person name="Splivallo R."/>
            <person name="Traeger S."/>
            <person name="Wang M."/>
            <person name="Zifcakova L."/>
            <person name="Wipf D."/>
            <person name="Zambonelli A."/>
            <person name="Paolocci F."/>
            <person name="Nowrousian M."/>
            <person name="Ottonello S."/>
            <person name="Baldrian P."/>
            <person name="Spatafora J.W."/>
            <person name="Henrissat B."/>
            <person name="Nagy L.G."/>
            <person name="Aury J.M."/>
            <person name="Wincker P."/>
            <person name="Grigoriev I.V."/>
            <person name="Bonfante P."/>
            <person name="Martin F.M."/>
        </authorList>
    </citation>
    <scope>NUCLEOTIDE SEQUENCE [LARGE SCALE GENOMIC DNA]</scope>
    <source>
        <strain evidence="2 3">ATCC MYA-4762</strain>
    </source>
</reference>
<evidence type="ECO:0000313" key="2">
    <source>
        <dbReference type="EMBL" id="RPB21197.1"/>
    </source>
</evidence>
<feature type="region of interest" description="Disordered" evidence="1">
    <location>
        <begin position="393"/>
        <end position="414"/>
    </location>
</feature>
<dbReference type="InParanoid" id="A0A3N4LE77"/>
<feature type="compositionally biased region" description="Low complexity" evidence="1">
    <location>
        <begin position="257"/>
        <end position="272"/>
    </location>
</feature>
<feature type="compositionally biased region" description="Polar residues" evidence="1">
    <location>
        <begin position="544"/>
        <end position="568"/>
    </location>
</feature>
<dbReference type="OrthoDB" id="5431405at2759"/>
<feature type="region of interest" description="Disordered" evidence="1">
    <location>
        <begin position="531"/>
        <end position="590"/>
    </location>
</feature>
<gene>
    <name evidence="2" type="ORF">L211DRAFT_851705</name>
</gene>
<evidence type="ECO:0000313" key="3">
    <source>
        <dbReference type="Proteomes" id="UP000267821"/>
    </source>
</evidence>
<name>A0A3N4LE77_9PEZI</name>
<feature type="compositionally biased region" description="Basic and acidic residues" evidence="1">
    <location>
        <begin position="451"/>
        <end position="464"/>
    </location>
</feature>